<proteinExistence type="predicted"/>
<name>A0A0A9ANW5_ARUDO</name>
<sequence length="92" mass="10046">MQYAFENGFYGICLQNIGSTWSAEGLELELTFGGGLAGVLLGFTTGTIQAPESTGMPPFLPQLLSQLRPRHRRWWLSTCPRGSEDGERGRGA</sequence>
<reference evidence="1" key="1">
    <citation type="submission" date="2014-09" db="EMBL/GenBank/DDBJ databases">
        <authorList>
            <person name="Magalhaes I.L.F."/>
            <person name="Oliveira U."/>
            <person name="Santos F.R."/>
            <person name="Vidigal T.H.D.A."/>
            <person name="Brescovit A.D."/>
            <person name="Santos A.J."/>
        </authorList>
    </citation>
    <scope>NUCLEOTIDE SEQUENCE</scope>
    <source>
        <tissue evidence="1">Shoot tissue taken approximately 20 cm above the soil surface</tissue>
    </source>
</reference>
<evidence type="ECO:0000313" key="1">
    <source>
        <dbReference type="EMBL" id="JAD52836.1"/>
    </source>
</evidence>
<protein>
    <submittedName>
        <fullName evidence="1">Uncharacterized protein</fullName>
    </submittedName>
</protein>
<dbReference type="AlphaFoldDB" id="A0A0A9ANW5"/>
<organism evidence="1">
    <name type="scientific">Arundo donax</name>
    <name type="common">Giant reed</name>
    <name type="synonym">Donax arundinaceus</name>
    <dbReference type="NCBI Taxonomy" id="35708"/>
    <lineage>
        <taxon>Eukaryota</taxon>
        <taxon>Viridiplantae</taxon>
        <taxon>Streptophyta</taxon>
        <taxon>Embryophyta</taxon>
        <taxon>Tracheophyta</taxon>
        <taxon>Spermatophyta</taxon>
        <taxon>Magnoliopsida</taxon>
        <taxon>Liliopsida</taxon>
        <taxon>Poales</taxon>
        <taxon>Poaceae</taxon>
        <taxon>PACMAD clade</taxon>
        <taxon>Arundinoideae</taxon>
        <taxon>Arundineae</taxon>
        <taxon>Arundo</taxon>
    </lineage>
</organism>
<accession>A0A0A9ANW5</accession>
<dbReference type="EMBL" id="GBRH01245059">
    <property type="protein sequence ID" value="JAD52836.1"/>
    <property type="molecule type" value="Transcribed_RNA"/>
</dbReference>
<reference evidence="1" key="2">
    <citation type="journal article" date="2015" name="Data Brief">
        <title>Shoot transcriptome of the giant reed, Arundo donax.</title>
        <authorList>
            <person name="Barrero R.A."/>
            <person name="Guerrero F.D."/>
            <person name="Moolhuijzen P."/>
            <person name="Goolsby J.A."/>
            <person name="Tidwell J."/>
            <person name="Bellgard S.E."/>
            <person name="Bellgard M.I."/>
        </authorList>
    </citation>
    <scope>NUCLEOTIDE SEQUENCE</scope>
    <source>
        <tissue evidence="1">Shoot tissue taken approximately 20 cm above the soil surface</tissue>
    </source>
</reference>